<keyword evidence="4" id="KW-0819">tRNA processing</keyword>
<accession>A0A2K5APR8</accession>
<evidence type="ECO:0000256" key="5">
    <source>
        <dbReference type="PIRSR" id="PIRSR017269-1"/>
    </source>
</evidence>
<dbReference type="Gene3D" id="3.10.330.20">
    <property type="match status" value="1"/>
</dbReference>
<dbReference type="Proteomes" id="UP000236248">
    <property type="component" value="Chromosome NCAV"/>
</dbReference>
<dbReference type="GO" id="GO:0160107">
    <property type="term" value="F:tRNA (adenine(58)-N1)-methyltransferase activity"/>
    <property type="evidence" value="ECO:0007669"/>
    <property type="project" value="InterPro"/>
</dbReference>
<evidence type="ECO:0000313" key="8">
    <source>
        <dbReference type="Proteomes" id="UP000236248"/>
    </source>
</evidence>
<dbReference type="EMBL" id="LT981265">
    <property type="protein sequence ID" value="SPC33607.1"/>
    <property type="molecule type" value="Genomic_DNA"/>
</dbReference>
<dbReference type="GO" id="GO:0030488">
    <property type="term" value="P:tRNA methylation"/>
    <property type="evidence" value="ECO:0007669"/>
    <property type="project" value="InterPro"/>
</dbReference>
<evidence type="ECO:0000256" key="2">
    <source>
        <dbReference type="ARBA" id="ARBA00022679"/>
    </source>
</evidence>
<gene>
    <name evidence="7" type="ORF">NCAV_0413</name>
</gene>
<dbReference type="KEGG" id="ncv:NCAV_0413"/>
<feature type="binding site" evidence="5">
    <location>
        <position position="138"/>
    </location>
    <ligand>
        <name>S-adenosyl-L-methionine</name>
        <dbReference type="ChEBI" id="CHEBI:59789"/>
    </ligand>
</feature>
<feature type="binding site" evidence="5">
    <location>
        <begin position="117"/>
        <end position="120"/>
    </location>
    <ligand>
        <name>S-adenosyl-L-methionine</name>
        <dbReference type="ChEBI" id="CHEBI:59789"/>
    </ligand>
</feature>
<dbReference type="InterPro" id="IPR014816">
    <property type="entry name" value="tRNA_MeTrfase_Gcd14"/>
</dbReference>
<dbReference type="PROSITE" id="PS51620">
    <property type="entry name" value="SAM_TRM61"/>
    <property type="match status" value="1"/>
</dbReference>
<dbReference type="AlphaFoldDB" id="A0A2K5APR8"/>
<feature type="domain" description="tRNA (adenine(58)-N(1))-methyltransferase catalytic subunit TRM61 C-terminal" evidence="6">
    <location>
        <begin position="69"/>
        <end position="242"/>
    </location>
</feature>
<keyword evidence="2 7" id="KW-0808">Transferase</keyword>
<protein>
    <submittedName>
        <fullName evidence="7">tRNA methyltransferase</fullName>
    </submittedName>
</protein>
<evidence type="ECO:0000259" key="6">
    <source>
        <dbReference type="Pfam" id="PF08704"/>
    </source>
</evidence>
<proteinExistence type="predicted"/>
<dbReference type="Pfam" id="PF08704">
    <property type="entry name" value="GCD14"/>
    <property type="match status" value="1"/>
</dbReference>
<dbReference type="InterPro" id="IPR049470">
    <property type="entry name" value="TRM61_C"/>
</dbReference>
<dbReference type="CDD" id="cd02440">
    <property type="entry name" value="AdoMet_MTases"/>
    <property type="match status" value="1"/>
</dbReference>
<dbReference type="PIRSF" id="PIRSF017269">
    <property type="entry name" value="GCD14"/>
    <property type="match status" value="1"/>
</dbReference>
<evidence type="ECO:0000313" key="7">
    <source>
        <dbReference type="EMBL" id="SPC33607.1"/>
    </source>
</evidence>
<dbReference type="FunFam" id="3.10.330.20:FF:000003">
    <property type="entry name" value="tRNA (Adenine(58)-N(1))-methyltransferase, mitochondrial isoform X1"/>
    <property type="match status" value="1"/>
</dbReference>
<name>A0A2K5APR8_9ARCH</name>
<dbReference type="PANTHER" id="PTHR12133:SF2">
    <property type="entry name" value="TRNA (ADENINE(58)-N(1))-METHYLTRANSFERASE CATALYTIC SUBUNIT TRMT61A"/>
    <property type="match status" value="1"/>
</dbReference>
<feature type="binding site" evidence="5">
    <location>
        <position position="166"/>
    </location>
    <ligand>
        <name>S-adenosyl-L-methionine</name>
        <dbReference type="ChEBI" id="CHEBI:59789"/>
    </ligand>
</feature>
<keyword evidence="3 5" id="KW-0949">S-adenosyl-L-methionine</keyword>
<keyword evidence="1 7" id="KW-0489">Methyltransferase</keyword>
<dbReference type="GO" id="GO:0031515">
    <property type="term" value="C:tRNA (m1A) methyltransferase complex"/>
    <property type="evidence" value="ECO:0007669"/>
    <property type="project" value="InterPro"/>
</dbReference>
<reference evidence="8" key="1">
    <citation type="submission" date="2018-01" db="EMBL/GenBank/DDBJ databases">
        <authorList>
            <person name="Kerou L M."/>
        </authorList>
    </citation>
    <scope>NUCLEOTIDE SEQUENCE [LARGE SCALE GENOMIC DNA]</scope>
    <source>
        <strain evidence="8">SCU2</strain>
    </source>
</reference>
<dbReference type="InterPro" id="IPR029063">
    <property type="entry name" value="SAM-dependent_MTases_sf"/>
</dbReference>
<evidence type="ECO:0000256" key="1">
    <source>
        <dbReference type="ARBA" id="ARBA00022603"/>
    </source>
</evidence>
<dbReference type="PANTHER" id="PTHR12133">
    <property type="entry name" value="TRNA (ADENINE(58)-N(1))-METHYLTRANSFERASE"/>
    <property type="match status" value="1"/>
</dbReference>
<evidence type="ECO:0000256" key="3">
    <source>
        <dbReference type="ARBA" id="ARBA00022691"/>
    </source>
</evidence>
<feature type="binding site" evidence="5">
    <location>
        <position position="183"/>
    </location>
    <ligand>
        <name>S-adenosyl-L-methionine</name>
        <dbReference type="ChEBI" id="CHEBI:59789"/>
    </ligand>
</feature>
<evidence type="ECO:0000256" key="4">
    <source>
        <dbReference type="ARBA" id="ARBA00022694"/>
    </source>
</evidence>
<keyword evidence="8" id="KW-1185">Reference proteome</keyword>
<organism evidence="7 8">
    <name type="scientific">Candidatus Nitrosocaldus cavascurensis</name>
    <dbReference type="NCBI Taxonomy" id="2058097"/>
    <lineage>
        <taxon>Archaea</taxon>
        <taxon>Nitrososphaerota</taxon>
        <taxon>Nitrososphaeria</taxon>
        <taxon>Candidatus Nitrosocaldales</taxon>
        <taxon>Candidatus Nitrosocaldaceae</taxon>
        <taxon>Candidatus Nitrosocaldus</taxon>
    </lineage>
</organism>
<dbReference type="SUPFAM" id="SSF53335">
    <property type="entry name" value="S-adenosyl-L-methionine-dependent methyltransferases"/>
    <property type="match status" value="1"/>
</dbReference>
<sequence>MLYSLLVRNMDDSVIGEGTYLILFHGKRSWLIRVEKGKKMHTHLGIIDIDEAIGKEYGSYIESSLGKRIYLLKPTTYDVVMKSERRTQIVYPKDMGYIASRLGIRSGMNVLEVGMGSGALTTFLASIIKPEGHVYSYEVRGEFIPIAKRNLSRLGLEPYVTIINKDASAERLEVSDVDAAVIDVGDPWKVLENVYDAMKGSAPLCAVCPTMNQLEKISSAMKGKFVDLEFTELMIRHIEAREGMTRPVFRMVGHTTYLAFGRKVMMNEQ</sequence>
<dbReference type="Gene3D" id="3.40.50.150">
    <property type="entry name" value="Vaccinia Virus protein VP39"/>
    <property type="match status" value="1"/>
</dbReference>